<evidence type="ECO:0000313" key="1">
    <source>
        <dbReference type="EMBL" id="MBA0555858.1"/>
    </source>
</evidence>
<keyword evidence="2" id="KW-1185">Reference proteome</keyword>
<dbReference type="EMBL" id="JABEZX010000005">
    <property type="protein sequence ID" value="MBA0555858.1"/>
    <property type="molecule type" value="Genomic_DNA"/>
</dbReference>
<accession>A0A7J8LTT1</accession>
<proteinExistence type="predicted"/>
<name>A0A7J8LTT1_9ROSI</name>
<evidence type="ECO:0000313" key="2">
    <source>
        <dbReference type="Proteomes" id="UP000593572"/>
    </source>
</evidence>
<comment type="caution">
    <text evidence="1">The sequence shown here is derived from an EMBL/GenBank/DDBJ whole genome shotgun (WGS) entry which is preliminary data.</text>
</comment>
<protein>
    <submittedName>
        <fullName evidence="1">Uncharacterized protein</fullName>
    </submittedName>
</protein>
<organism evidence="1 2">
    <name type="scientific">Gossypium lobatum</name>
    <dbReference type="NCBI Taxonomy" id="34289"/>
    <lineage>
        <taxon>Eukaryota</taxon>
        <taxon>Viridiplantae</taxon>
        <taxon>Streptophyta</taxon>
        <taxon>Embryophyta</taxon>
        <taxon>Tracheophyta</taxon>
        <taxon>Spermatophyta</taxon>
        <taxon>Magnoliopsida</taxon>
        <taxon>eudicotyledons</taxon>
        <taxon>Gunneridae</taxon>
        <taxon>Pentapetalae</taxon>
        <taxon>rosids</taxon>
        <taxon>malvids</taxon>
        <taxon>Malvales</taxon>
        <taxon>Malvaceae</taxon>
        <taxon>Malvoideae</taxon>
        <taxon>Gossypium</taxon>
    </lineage>
</organism>
<gene>
    <name evidence="1" type="ORF">Golob_026009</name>
</gene>
<dbReference type="Proteomes" id="UP000593572">
    <property type="component" value="Unassembled WGS sequence"/>
</dbReference>
<sequence>MKQSRNGKNLQRVLLKLILMLQLMSTKWVMA</sequence>
<dbReference type="AlphaFoldDB" id="A0A7J8LTT1"/>
<reference evidence="1 2" key="1">
    <citation type="journal article" date="2019" name="Genome Biol. Evol.">
        <title>Insights into the evolution of the New World diploid cottons (Gossypium, subgenus Houzingenia) based on genome sequencing.</title>
        <authorList>
            <person name="Grover C.E."/>
            <person name="Arick M.A. 2nd"/>
            <person name="Thrash A."/>
            <person name="Conover J.L."/>
            <person name="Sanders W.S."/>
            <person name="Peterson D.G."/>
            <person name="Frelichowski J.E."/>
            <person name="Scheffler J.A."/>
            <person name="Scheffler B.E."/>
            <person name="Wendel J.F."/>
        </authorList>
    </citation>
    <scope>NUCLEOTIDE SEQUENCE [LARGE SCALE GENOMIC DNA]</scope>
    <source>
        <strain evidence="1">157</strain>
        <tissue evidence="1">Leaf</tissue>
    </source>
</reference>